<dbReference type="InterPro" id="IPR006531">
    <property type="entry name" value="Gp5/Vgr_OB"/>
</dbReference>
<sequence length="947" mass="100339">MDVLATVQAALVGGPQQHNRLMRLHTPLGPEVLVAETLDGVEALAPSPGAGAGFRLQLTALSVDAHIDLAELLGQPVLLELLTAESAHERRPFHGHVSAFERLGSNGGLARYRLVIEPWLAFTRQRLDSYVFQDLSVVEIVESVFADYAPKEVPFWDAGQGKLVPVWRWDLADRAVYRKRSLTTQYEESDFAFVERLLAEEGIHYHFEHHGDAGSDSLGAHTLVLADHNDAFAGLGTVRFHRSDVTEREDSIQHWSTARRWQTTRLQRASWDYRSLDLRPTGADGVQHGDVATEDVDIAGPYAWPDRATGERYARQQLEALQVTSDTVRGAGSWRRLRPGGRFTLSQHDHYRDPDAAQFHCLRLHHRARNNLGAQIQAEIEQLLGRVDLTSPELPTALAGFEVATTTAGGQAPAELADGDAEAGFYRNGFDALPAAVPYRARTLDGHGLRLHPKPNVHGTQTAIVVSDGAPLQTDRDHRIKVQFAWQRGADASNRLAHPAGDDNAPGQAQAWTWVRVAGPWAGDNWGSVLIPRKGQEVLVAFLEGDIDRPVVIGALYNGRGQDDAAHNQVGGGAAGATGNAAAWFEGNAHPSVFTGFKTQMLADSQGGSGGYQQLRLDDTPGQGRAQASTTQHDSTLTLGHLKGGKDNVRGNERGFGTELSTQAGGALRAGAGLLLSTEPGPQQLSAGGAQAQLTQSEQLLQSLQDAAKVQTATLPEETATLPAQQALKTVQETLAATQSGSAPGDGIGGGDGEAPGWSAPMLVASSPAGVVSVTPADQVWVSGTQTVLSADRDLNWLSQGETVMSVAGGVALYTQGSPAPSGKPNQETGIALHAAQGPVSARAHGNLVRVAARTSVTIASTQADINVAASKHVLATAAGAYLKLEGGNIELGAPGTIEFKASRKEWTGPKSASVEAPTLAKGDAKLCEFKTRGADAGGDAVVPVGV</sequence>
<feature type="domain" description="Gp5/Type VI secretion system Vgr protein OB-fold" evidence="1">
    <location>
        <begin position="510"/>
        <end position="557"/>
    </location>
</feature>
<evidence type="ECO:0000313" key="4">
    <source>
        <dbReference type="EMBL" id="MFC3552429.1"/>
    </source>
</evidence>
<evidence type="ECO:0000259" key="3">
    <source>
        <dbReference type="Pfam" id="PF13296"/>
    </source>
</evidence>
<dbReference type="Pfam" id="PF13296">
    <property type="entry name" value="T6SS_Vgr"/>
    <property type="match status" value="1"/>
</dbReference>
<proteinExistence type="predicted"/>
<feature type="domain" description="DUF2345" evidence="2">
    <location>
        <begin position="751"/>
        <end position="911"/>
    </location>
</feature>
<dbReference type="Pfam" id="PF04717">
    <property type="entry name" value="Phage_base_V"/>
    <property type="match status" value="1"/>
</dbReference>
<dbReference type="Pfam" id="PF05954">
    <property type="entry name" value="Phage_GPD"/>
    <property type="match status" value="1"/>
</dbReference>
<evidence type="ECO:0000259" key="1">
    <source>
        <dbReference type="Pfam" id="PF04717"/>
    </source>
</evidence>
<name>A0ABV7RU64_9GAMM</name>
<dbReference type="Proteomes" id="UP001595740">
    <property type="component" value="Unassembled WGS sequence"/>
</dbReference>
<dbReference type="Gene3D" id="2.40.50.230">
    <property type="entry name" value="Gp5 N-terminal domain"/>
    <property type="match status" value="1"/>
</dbReference>
<dbReference type="Gene3D" id="2.30.110.50">
    <property type="match status" value="1"/>
</dbReference>
<dbReference type="Gene3D" id="3.55.50.10">
    <property type="entry name" value="Baseplate protein-like domains"/>
    <property type="match status" value="1"/>
</dbReference>
<dbReference type="EMBL" id="JBHRXK010000012">
    <property type="protein sequence ID" value="MFC3552429.1"/>
    <property type="molecule type" value="Genomic_DNA"/>
</dbReference>
<dbReference type="InterPro" id="IPR037026">
    <property type="entry name" value="Vgr_OB-fold_dom_sf"/>
</dbReference>
<dbReference type="InterPro" id="IPR006533">
    <property type="entry name" value="T6SS_Vgr_RhsGE"/>
</dbReference>
<dbReference type="SUPFAM" id="SSF69255">
    <property type="entry name" value="gp5 N-terminal domain-like"/>
    <property type="match status" value="1"/>
</dbReference>
<feature type="domain" description="Putative type VI secretion system Rhs element associated Vgr" evidence="3">
    <location>
        <begin position="609"/>
        <end position="708"/>
    </location>
</feature>
<organism evidence="4 5">
    <name type="scientific">Lysobacter cavernae</name>
    <dbReference type="NCBI Taxonomy" id="1685901"/>
    <lineage>
        <taxon>Bacteria</taxon>
        <taxon>Pseudomonadati</taxon>
        <taxon>Pseudomonadota</taxon>
        <taxon>Gammaproteobacteria</taxon>
        <taxon>Lysobacterales</taxon>
        <taxon>Lysobacteraceae</taxon>
        <taxon>Lysobacter</taxon>
    </lineage>
</organism>
<dbReference type="SUPFAM" id="SSF69279">
    <property type="entry name" value="Phage tail proteins"/>
    <property type="match status" value="2"/>
</dbReference>
<dbReference type="InterPro" id="IPR028244">
    <property type="entry name" value="T6SS_Rhs_Vgr_dom"/>
</dbReference>
<accession>A0ABV7RU64</accession>
<dbReference type="Gene3D" id="4.10.220.110">
    <property type="match status" value="1"/>
</dbReference>
<dbReference type="Pfam" id="PF10106">
    <property type="entry name" value="DUF2345"/>
    <property type="match status" value="1"/>
</dbReference>
<gene>
    <name evidence="4" type="ORF">ACFOLC_15600</name>
</gene>
<reference evidence="5" key="1">
    <citation type="journal article" date="2019" name="Int. J. Syst. Evol. Microbiol.">
        <title>The Global Catalogue of Microorganisms (GCM) 10K type strain sequencing project: providing services to taxonomists for standard genome sequencing and annotation.</title>
        <authorList>
            <consortium name="The Broad Institute Genomics Platform"/>
            <consortium name="The Broad Institute Genome Sequencing Center for Infectious Disease"/>
            <person name="Wu L."/>
            <person name="Ma J."/>
        </authorList>
    </citation>
    <scope>NUCLEOTIDE SEQUENCE [LARGE SCALE GENOMIC DNA]</scope>
    <source>
        <strain evidence="5">KCTC 42875</strain>
    </source>
</reference>
<protein>
    <submittedName>
        <fullName evidence="4">Type VI secretion system Vgr family protein</fullName>
    </submittedName>
</protein>
<dbReference type="NCBIfam" id="TIGR01646">
    <property type="entry name" value="vgr_GE"/>
    <property type="match status" value="1"/>
</dbReference>
<keyword evidence="5" id="KW-1185">Reference proteome</keyword>
<comment type="caution">
    <text evidence="4">The sequence shown here is derived from an EMBL/GenBank/DDBJ whole genome shotgun (WGS) entry which is preliminary data.</text>
</comment>
<evidence type="ECO:0000313" key="5">
    <source>
        <dbReference type="Proteomes" id="UP001595740"/>
    </source>
</evidence>
<dbReference type="InterPro" id="IPR018769">
    <property type="entry name" value="VgrG2_DUF2345"/>
</dbReference>
<evidence type="ECO:0000259" key="2">
    <source>
        <dbReference type="Pfam" id="PF10106"/>
    </source>
</evidence>
<dbReference type="RefSeq" id="WP_386760190.1">
    <property type="nucleotide sequence ID" value="NZ_JBHRXK010000012.1"/>
</dbReference>